<proteinExistence type="predicted"/>
<name>A0AA40CMA8_9PEZI</name>
<accession>A0AA40CMA8</accession>
<gene>
    <name evidence="2" type="ORF">B0T16DRAFT_416611</name>
</gene>
<evidence type="ECO:0000313" key="2">
    <source>
        <dbReference type="EMBL" id="KAK0643775.1"/>
    </source>
</evidence>
<feature type="domain" description="Heterokaryon incompatibility" evidence="1">
    <location>
        <begin position="131"/>
        <end position="225"/>
    </location>
</feature>
<dbReference type="InterPro" id="IPR010730">
    <property type="entry name" value="HET"/>
</dbReference>
<comment type="caution">
    <text evidence="2">The sequence shown here is derived from an EMBL/GenBank/DDBJ whole genome shotgun (WGS) entry which is preliminary data.</text>
</comment>
<keyword evidence="3" id="KW-1185">Reference proteome</keyword>
<dbReference type="EMBL" id="JAULSV010000005">
    <property type="protein sequence ID" value="KAK0643775.1"/>
    <property type="molecule type" value="Genomic_DNA"/>
</dbReference>
<dbReference type="InterPro" id="IPR052895">
    <property type="entry name" value="HetReg/Transcr_Mod"/>
</dbReference>
<reference evidence="2" key="1">
    <citation type="submission" date="2023-06" db="EMBL/GenBank/DDBJ databases">
        <title>Genome-scale phylogeny and comparative genomics of the fungal order Sordariales.</title>
        <authorList>
            <consortium name="Lawrence Berkeley National Laboratory"/>
            <person name="Hensen N."/>
            <person name="Bonometti L."/>
            <person name="Westerberg I."/>
            <person name="Brannstrom I.O."/>
            <person name="Guillou S."/>
            <person name="Cros-Aarteil S."/>
            <person name="Calhoun S."/>
            <person name="Haridas S."/>
            <person name="Kuo A."/>
            <person name="Mondo S."/>
            <person name="Pangilinan J."/>
            <person name="Riley R."/>
            <person name="Labutti K."/>
            <person name="Andreopoulos B."/>
            <person name="Lipzen A."/>
            <person name="Chen C."/>
            <person name="Yanf M."/>
            <person name="Daum C."/>
            <person name="Ng V."/>
            <person name="Clum A."/>
            <person name="Steindorff A."/>
            <person name="Ohm R."/>
            <person name="Martin F."/>
            <person name="Silar P."/>
            <person name="Natvig D."/>
            <person name="Lalanne C."/>
            <person name="Gautier V."/>
            <person name="Ament-Velasquez S.L."/>
            <person name="Kruys A."/>
            <person name="Hutchinson M.I."/>
            <person name="Powell A.J."/>
            <person name="Barry K."/>
            <person name="Miller A.N."/>
            <person name="Grigoriev I.V."/>
            <person name="Debuchy R."/>
            <person name="Gladieux P."/>
            <person name="Thoren M.H."/>
            <person name="Johannesson H."/>
        </authorList>
    </citation>
    <scope>NUCLEOTIDE SEQUENCE</scope>
    <source>
        <strain evidence="2">SMH2532-1</strain>
    </source>
</reference>
<dbReference type="AlphaFoldDB" id="A0AA40CMA8"/>
<dbReference type="Pfam" id="PF06985">
    <property type="entry name" value="HET"/>
    <property type="match status" value="1"/>
</dbReference>
<organism evidence="2 3">
    <name type="scientific">Cercophora newfieldiana</name>
    <dbReference type="NCBI Taxonomy" id="92897"/>
    <lineage>
        <taxon>Eukaryota</taxon>
        <taxon>Fungi</taxon>
        <taxon>Dikarya</taxon>
        <taxon>Ascomycota</taxon>
        <taxon>Pezizomycotina</taxon>
        <taxon>Sordariomycetes</taxon>
        <taxon>Sordariomycetidae</taxon>
        <taxon>Sordariales</taxon>
        <taxon>Lasiosphaeriaceae</taxon>
        <taxon>Cercophora</taxon>
    </lineage>
</organism>
<dbReference type="PANTHER" id="PTHR24148">
    <property type="entry name" value="ANKYRIN REPEAT DOMAIN-CONTAINING PROTEIN 39 HOMOLOG-RELATED"/>
    <property type="match status" value="1"/>
</dbReference>
<evidence type="ECO:0000259" key="1">
    <source>
        <dbReference type="Pfam" id="PF06985"/>
    </source>
</evidence>
<evidence type="ECO:0000313" key="3">
    <source>
        <dbReference type="Proteomes" id="UP001174936"/>
    </source>
</evidence>
<dbReference type="Proteomes" id="UP001174936">
    <property type="component" value="Unassembled WGS sequence"/>
</dbReference>
<sequence length="512" mass="59198">MDAFQMSNASSAASDSWLAHQPLDRSAKSIRLLRFRDPPAALGHYDFDLTPHVLSDAPPFICLSYTWGDPNGPQKQIWINGLRFFVRENLFAALRMLHERTADTAPSNRKWFTDRHPEYKPYRDGWWDGRLSAENFWIDAICINQDDPLERGHQVGMMRDIFSAANLVLAWLGDNADSGQPLAAFHAVVHGLEDIAIAPSAERQAEGILQLRDLPYWGRMWIKQEFILPRRLVIVWGQYGIWWGALAKFLNVKRLPRYELLAQHQWHQKHKIFDHVLFTKPRTDMTEVQMLCSHKHLRYGPTTSGSSRTLDSLLMSFHRGKCLDPRDKVYALLGLVGMNHDSQQLLPDYTISTTQLYYRTLCYIRHSPNLADKASWDSIRATLREALGIPSDKTLNLTEIVYKLSEPDRPLGQPLSHFFPESRLALTEKTLATLREDFGDTDCFKLFGVEDPRKTYDLLVDRLNFPRQEDPEGWQCFDDILREALGVPRLLEVDKEMFESFIDYPEEHESDV</sequence>
<dbReference type="PANTHER" id="PTHR24148:SF73">
    <property type="entry name" value="HET DOMAIN PROTEIN (AFU_ORTHOLOGUE AFUA_8G01020)"/>
    <property type="match status" value="1"/>
</dbReference>
<protein>
    <submittedName>
        <fullName evidence="2">Heterokaryon incompatibility protein-domain-containing protein</fullName>
    </submittedName>
</protein>